<evidence type="ECO:0000313" key="1">
    <source>
        <dbReference type="EMBL" id="KAF5950967.1"/>
    </source>
</evidence>
<organism evidence="1 2">
    <name type="scientific">Camellia sinensis</name>
    <name type="common">Tea plant</name>
    <name type="synonym">Thea sinensis</name>
    <dbReference type="NCBI Taxonomy" id="4442"/>
    <lineage>
        <taxon>Eukaryota</taxon>
        <taxon>Viridiplantae</taxon>
        <taxon>Streptophyta</taxon>
        <taxon>Embryophyta</taxon>
        <taxon>Tracheophyta</taxon>
        <taxon>Spermatophyta</taxon>
        <taxon>Magnoliopsida</taxon>
        <taxon>eudicotyledons</taxon>
        <taxon>Gunneridae</taxon>
        <taxon>Pentapetalae</taxon>
        <taxon>asterids</taxon>
        <taxon>Ericales</taxon>
        <taxon>Theaceae</taxon>
        <taxon>Camellia</taxon>
    </lineage>
</organism>
<reference evidence="2" key="1">
    <citation type="journal article" date="2020" name="Nat. Commun.">
        <title>Genome assembly of wild tea tree DASZ reveals pedigree and selection history of tea varieties.</title>
        <authorList>
            <person name="Zhang W."/>
            <person name="Zhang Y."/>
            <person name="Qiu H."/>
            <person name="Guo Y."/>
            <person name="Wan H."/>
            <person name="Zhang X."/>
            <person name="Scossa F."/>
            <person name="Alseekh S."/>
            <person name="Zhang Q."/>
            <person name="Wang P."/>
            <person name="Xu L."/>
            <person name="Schmidt M.H."/>
            <person name="Jia X."/>
            <person name="Li D."/>
            <person name="Zhu A."/>
            <person name="Guo F."/>
            <person name="Chen W."/>
            <person name="Ni D."/>
            <person name="Usadel B."/>
            <person name="Fernie A.R."/>
            <person name="Wen W."/>
        </authorList>
    </citation>
    <scope>NUCLEOTIDE SEQUENCE [LARGE SCALE GENOMIC DNA]</scope>
    <source>
        <strain evidence="2">cv. G240</strain>
    </source>
</reference>
<keyword evidence="2" id="KW-1185">Reference proteome</keyword>
<name>A0A7J7HEL8_CAMSI</name>
<dbReference type="EMBL" id="JACBKZ010000005">
    <property type="protein sequence ID" value="KAF5950967.1"/>
    <property type="molecule type" value="Genomic_DNA"/>
</dbReference>
<evidence type="ECO:0000313" key="2">
    <source>
        <dbReference type="Proteomes" id="UP000593564"/>
    </source>
</evidence>
<sequence length="55" mass="5835">MAMRGSNEGGGSGGGNDGLTRDFLRLRTISPRGFPNMAGLDHMIVVMTNMVLVII</sequence>
<gene>
    <name evidence="1" type="ORF">HYC85_012960</name>
</gene>
<reference evidence="1 2" key="2">
    <citation type="submission" date="2020-07" db="EMBL/GenBank/DDBJ databases">
        <title>Genome assembly of wild tea tree DASZ reveals pedigree and selection history of tea varieties.</title>
        <authorList>
            <person name="Zhang W."/>
        </authorList>
    </citation>
    <scope>NUCLEOTIDE SEQUENCE [LARGE SCALE GENOMIC DNA]</scope>
    <source>
        <strain evidence="2">cv. G240</strain>
        <tissue evidence="1">Leaf</tissue>
    </source>
</reference>
<dbReference type="AlphaFoldDB" id="A0A7J7HEL8"/>
<proteinExistence type="predicted"/>
<accession>A0A7J7HEL8</accession>
<comment type="caution">
    <text evidence="1">The sequence shown here is derived from an EMBL/GenBank/DDBJ whole genome shotgun (WGS) entry which is preliminary data.</text>
</comment>
<protein>
    <submittedName>
        <fullName evidence="1">Uncharacterized protein</fullName>
    </submittedName>
</protein>
<dbReference type="Proteomes" id="UP000593564">
    <property type="component" value="Unassembled WGS sequence"/>
</dbReference>